<dbReference type="STRING" id="555088.DealDRAFT_2528"/>
<dbReference type="InterPro" id="IPR036390">
    <property type="entry name" value="WH_DNA-bd_sf"/>
</dbReference>
<evidence type="ECO:0000313" key="1">
    <source>
        <dbReference type="EMBL" id="EEG76554.1"/>
    </source>
</evidence>
<dbReference type="Proteomes" id="UP000006443">
    <property type="component" value="Unassembled WGS sequence"/>
</dbReference>
<gene>
    <name evidence="1" type="ORF">DealDRAFT_2528</name>
</gene>
<dbReference type="SUPFAM" id="SSF46785">
    <property type="entry name" value="Winged helix' DNA-binding domain"/>
    <property type="match status" value="1"/>
</dbReference>
<accession>C0GJ69</accession>
<sequence length="123" mass="13740">MECVKCNDPIPKGEECNYLGKVVCEDCYIMSVSPPKTCDVSAVHAAKKHREAMGHTGTEGLTDLQKDIVNFIKEQGQVTKPQIAEKFALKQSDLERQFAVLRHCEVLKAKKDGDKIYIVPFDA</sequence>
<dbReference type="AlphaFoldDB" id="C0GJ69"/>
<evidence type="ECO:0000313" key="2">
    <source>
        <dbReference type="Proteomes" id="UP000006443"/>
    </source>
</evidence>
<dbReference type="RefSeq" id="WP_008518019.1">
    <property type="nucleotide sequence ID" value="NZ_ACJM01000015.1"/>
</dbReference>
<comment type="caution">
    <text evidence="1">The sequence shown here is derived from an EMBL/GenBank/DDBJ whole genome shotgun (WGS) entry which is preliminary data.</text>
</comment>
<dbReference type="OrthoDB" id="5516583at2"/>
<protein>
    <submittedName>
        <fullName evidence="1">Uncharacterized protein</fullName>
    </submittedName>
</protein>
<name>C0GJ69_DETAL</name>
<dbReference type="EMBL" id="ACJM01000015">
    <property type="protein sequence ID" value="EEG76554.1"/>
    <property type="molecule type" value="Genomic_DNA"/>
</dbReference>
<dbReference type="eggNOG" id="COG2512">
    <property type="taxonomic scope" value="Bacteria"/>
</dbReference>
<reference evidence="1 2" key="1">
    <citation type="submission" date="2009-02" db="EMBL/GenBank/DDBJ databases">
        <title>Sequencing of the draft genome and assembly of Dethiobacter alkaliphilus AHT 1.</title>
        <authorList>
            <consortium name="US DOE Joint Genome Institute (JGI-PGF)"/>
            <person name="Lucas S."/>
            <person name="Copeland A."/>
            <person name="Lapidus A."/>
            <person name="Glavina del Rio T."/>
            <person name="Dalin E."/>
            <person name="Tice H."/>
            <person name="Bruce D."/>
            <person name="Goodwin L."/>
            <person name="Pitluck S."/>
            <person name="Larimer F."/>
            <person name="Land M.L."/>
            <person name="Hauser L."/>
            <person name="Muyzer G."/>
        </authorList>
    </citation>
    <scope>NUCLEOTIDE SEQUENCE [LARGE SCALE GENOMIC DNA]</scope>
    <source>
        <strain evidence="1 2">AHT 1</strain>
    </source>
</reference>
<proteinExistence type="predicted"/>
<organism evidence="1 2">
    <name type="scientific">Dethiobacter alkaliphilus AHT 1</name>
    <dbReference type="NCBI Taxonomy" id="555088"/>
    <lineage>
        <taxon>Bacteria</taxon>
        <taxon>Bacillati</taxon>
        <taxon>Bacillota</taxon>
        <taxon>Dethiobacteria</taxon>
        <taxon>Dethiobacterales</taxon>
        <taxon>Dethiobacteraceae</taxon>
        <taxon>Dethiobacter</taxon>
    </lineage>
</organism>
<keyword evidence="2" id="KW-1185">Reference proteome</keyword>